<dbReference type="Proteomes" id="UP000276133">
    <property type="component" value="Unassembled WGS sequence"/>
</dbReference>
<keyword evidence="2" id="KW-1185">Reference proteome</keyword>
<protein>
    <submittedName>
        <fullName evidence="1">Uncharacterized protein</fullName>
    </submittedName>
</protein>
<evidence type="ECO:0000313" key="2">
    <source>
        <dbReference type="Proteomes" id="UP000276133"/>
    </source>
</evidence>
<dbReference type="EMBL" id="REGN01005830">
    <property type="protein sequence ID" value="RNA11879.1"/>
    <property type="molecule type" value="Genomic_DNA"/>
</dbReference>
<evidence type="ECO:0000313" key="1">
    <source>
        <dbReference type="EMBL" id="RNA11879.1"/>
    </source>
</evidence>
<sequence>MTLMYIFFRKSEVKSNENGVLVLLDFSFIRLYFVLDEKIFVNITPKSLQDIIELEKLIELGIIIILHI</sequence>
<accession>A0A3M7QKS5</accession>
<dbReference type="AlphaFoldDB" id="A0A3M7QKS5"/>
<gene>
    <name evidence="1" type="ORF">BpHYR1_036685</name>
</gene>
<name>A0A3M7QKS5_BRAPC</name>
<proteinExistence type="predicted"/>
<reference evidence="1 2" key="1">
    <citation type="journal article" date="2018" name="Sci. Rep.">
        <title>Genomic signatures of local adaptation to the degree of environmental predictability in rotifers.</title>
        <authorList>
            <person name="Franch-Gras L."/>
            <person name="Hahn C."/>
            <person name="Garcia-Roger E.M."/>
            <person name="Carmona M.J."/>
            <person name="Serra M."/>
            <person name="Gomez A."/>
        </authorList>
    </citation>
    <scope>NUCLEOTIDE SEQUENCE [LARGE SCALE GENOMIC DNA]</scope>
    <source>
        <strain evidence="1">HYR1</strain>
    </source>
</reference>
<comment type="caution">
    <text evidence="1">The sequence shown here is derived from an EMBL/GenBank/DDBJ whole genome shotgun (WGS) entry which is preliminary data.</text>
</comment>
<organism evidence="1 2">
    <name type="scientific">Brachionus plicatilis</name>
    <name type="common">Marine rotifer</name>
    <name type="synonym">Brachionus muelleri</name>
    <dbReference type="NCBI Taxonomy" id="10195"/>
    <lineage>
        <taxon>Eukaryota</taxon>
        <taxon>Metazoa</taxon>
        <taxon>Spiralia</taxon>
        <taxon>Gnathifera</taxon>
        <taxon>Rotifera</taxon>
        <taxon>Eurotatoria</taxon>
        <taxon>Monogononta</taxon>
        <taxon>Pseudotrocha</taxon>
        <taxon>Ploima</taxon>
        <taxon>Brachionidae</taxon>
        <taxon>Brachionus</taxon>
    </lineage>
</organism>